<evidence type="ECO:0000256" key="2">
    <source>
        <dbReference type="SAM" id="Phobius"/>
    </source>
</evidence>
<dbReference type="Proteomes" id="UP000288805">
    <property type="component" value="Unassembled WGS sequence"/>
</dbReference>
<gene>
    <name evidence="3" type="ORF">CK203_088484</name>
</gene>
<protein>
    <recommendedName>
        <fullName evidence="5">DUF4283 domain-containing protein</fullName>
    </recommendedName>
</protein>
<proteinExistence type="predicted"/>
<keyword evidence="2" id="KW-0812">Transmembrane</keyword>
<reference evidence="3 4" key="1">
    <citation type="journal article" date="2018" name="PLoS Genet.">
        <title>Population sequencing reveals clonal diversity and ancestral inbreeding in the grapevine cultivar Chardonnay.</title>
        <authorList>
            <person name="Roach M.J."/>
            <person name="Johnson D.L."/>
            <person name="Bohlmann J."/>
            <person name="van Vuuren H.J."/>
            <person name="Jones S.J."/>
            <person name="Pretorius I.S."/>
            <person name="Schmidt S.A."/>
            <person name="Borneman A.R."/>
        </authorList>
    </citation>
    <scope>NUCLEOTIDE SEQUENCE [LARGE SCALE GENOMIC DNA]</scope>
    <source>
        <strain evidence="4">cv. Chardonnay</strain>
        <tissue evidence="3">Leaf</tissue>
    </source>
</reference>
<feature type="compositionally biased region" description="Basic and acidic residues" evidence="1">
    <location>
        <begin position="1"/>
        <end position="14"/>
    </location>
</feature>
<feature type="region of interest" description="Disordered" evidence="1">
    <location>
        <begin position="1"/>
        <end position="21"/>
    </location>
</feature>
<keyword evidence="2" id="KW-0472">Membrane</keyword>
<dbReference type="EMBL" id="QGNW01001250">
    <property type="protein sequence ID" value="RVW48533.1"/>
    <property type="molecule type" value="Genomic_DNA"/>
</dbReference>
<accession>A0A438ELC9</accession>
<evidence type="ECO:0000313" key="4">
    <source>
        <dbReference type="Proteomes" id="UP000288805"/>
    </source>
</evidence>
<name>A0A438ELC9_VITVI</name>
<dbReference type="AlphaFoldDB" id="A0A438ELC9"/>
<comment type="caution">
    <text evidence="3">The sequence shown here is derived from an EMBL/GenBank/DDBJ whole genome shotgun (WGS) entry which is preliminary data.</text>
</comment>
<organism evidence="3 4">
    <name type="scientific">Vitis vinifera</name>
    <name type="common">Grape</name>
    <dbReference type="NCBI Taxonomy" id="29760"/>
    <lineage>
        <taxon>Eukaryota</taxon>
        <taxon>Viridiplantae</taxon>
        <taxon>Streptophyta</taxon>
        <taxon>Embryophyta</taxon>
        <taxon>Tracheophyta</taxon>
        <taxon>Spermatophyta</taxon>
        <taxon>Magnoliopsida</taxon>
        <taxon>eudicotyledons</taxon>
        <taxon>Gunneridae</taxon>
        <taxon>Pentapetalae</taxon>
        <taxon>rosids</taxon>
        <taxon>Vitales</taxon>
        <taxon>Vitaceae</taxon>
        <taxon>Viteae</taxon>
        <taxon>Vitis</taxon>
    </lineage>
</organism>
<evidence type="ECO:0000313" key="3">
    <source>
        <dbReference type="EMBL" id="RVW48533.1"/>
    </source>
</evidence>
<sequence length="328" mass="37958">MKERKIQKGQMDGRKSKKLKSSKFERELKEIGMDSELYWKKEEEKKGGLKRAAGGIVVFWDNRVLELVDIHKGGCSISCIFKNSEDGFMWMFTGGGRLNSNMRRFVEIIEDLELKDVPLVGGPFTWSGGVNNQSFSRLDRGWEKRPFPFRFENMWLKVEGVKELMKSWIELRKNAALEQVQFWDAKEKISRLNLEELEARKEAREDYKKWVLLEEISWRQKSREVWLKEGDRNTEENEIREGIGNAFKLLLSSSGDWRPSISGLQLETLDQLDASTLESPFTEEEVYNALLSCNGDKAPGTRWTFYGFLAVCLGFCEGGCVVFFQGIL</sequence>
<evidence type="ECO:0000256" key="1">
    <source>
        <dbReference type="SAM" id="MobiDB-lite"/>
    </source>
</evidence>
<evidence type="ECO:0008006" key="5">
    <source>
        <dbReference type="Google" id="ProtNLM"/>
    </source>
</evidence>
<keyword evidence="2" id="KW-1133">Transmembrane helix</keyword>
<feature type="transmembrane region" description="Helical" evidence="2">
    <location>
        <begin position="305"/>
        <end position="327"/>
    </location>
</feature>